<keyword evidence="2" id="KW-0238">DNA-binding</keyword>
<dbReference type="SUPFAM" id="SSF116734">
    <property type="entry name" value="DNA methylase specificity domain"/>
    <property type="match status" value="2"/>
</dbReference>
<evidence type="ECO:0000256" key="2">
    <source>
        <dbReference type="ARBA" id="ARBA00023125"/>
    </source>
</evidence>
<accession>A0A1C9ZYF5</accession>
<proteinExistence type="predicted"/>
<organism evidence="3">
    <name type="scientific">Candidatus Endomicrobium sp. MdDo-005</name>
    <dbReference type="NCBI Taxonomy" id="1837115"/>
    <lineage>
        <taxon>Bacteria</taxon>
        <taxon>Pseudomonadati</taxon>
        <taxon>Elusimicrobiota</taxon>
        <taxon>Endomicrobiia</taxon>
        <taxon>Endomicrobiales</taxon>
        <taxon>Endomicrobiaceae</taxon>
        <taxon>Endomicrobium</taxon>
    </lineage>
</organism>
<evidence type="ECO:0000256" key="1">
    <source>
        <dbReference type="ARBA" id="ARBA00022747"/>
    </source>
</evidence>
<name>A0A1C9ZYF5_9BACT</name>
<sequence length="385" mass="43973">MRNYIDLTDIVYIATAQDEEIKRSRLKEKDVLLTITGSYGKSAVVPRSLIDANINQHSVKITLKENINPYFLSTFLNSKYGKFQSDKNIVGITRPALDYEAIKNFIIPNAPKKFQSHIETIILESEKTNIQSQQLYRQAEELLLENIGLKNFKPSQENKNIKTLKESFLKTARLDAEYYQPKYEEIITKVKEKKFELLGNLVKIEKSIEPGSDAYSEDGVPFVRVSDYNKFGILKPEKCLSQIFCKENKSLIEKLYPKKETILFSKDGSVGIAYMLLNDIEAVTSGAILHLIVKNKKVILPEYLTLVLNSQIIQQQAERDAGGSVIAHWLVNEIQKAVIPLIDHKIQTEIADLVNKSFALRQESEKLLEQAEKSVEEKIENSKQF</sequence>
<evidence type="ECO:0000313" key="3">
    <source>
        <dbReference type="EMBL" id="BAV59426.1"/>
    </source>
</evidence>
<keyword evidence="3" id="KW-0808">Transferase</keyword>
<keyword evidence="3" id="KW-0489">Methyltransferase</keyword>
<dbReference type="InterPro" id="IPR052021">
    <property type="entry name" value="Type-I_RS_S_subunit"/>
</dbReference>
<dbReference type="PANTHER" id="PTHR30408">
    <property type="entry name" value="TYPE-1 RESTRICTION ENZYME ECOKI SPECIFICITY PROTEIN"/>
    <property type="match status" value="1"/>
</dbReference>
<dbReference type="REBASE" id="251363">
    <property type="entry name" value="S.Esp005ORFYP"/>
</dbReference>
<dbReference type="Gene3D" id="3.90.220.20">
    <property type="entry name" value="DNA methylase specificity domains"/>
    <property type="match status" value="2"/>
</dbReference>
<dbReference type="InterPro" id="IPR044946">
    <property type="entry name" value="Restrct_endonuc_typeI_TRD_sf"/>
</dbReference>
<protein>
    <submittedName>
        <fullName evidence="3">Modification methylase</fullName>
    </submittedName>
</protein>
<dbReference type="GO" id="GO:0008168">
    <property type="term" value="F:methyltransferase activity"/>
    <property type="evidence" value="ECO:0007669"/>
    <property type="project" value="UniProtKB-KW"/>
</dbReference>
<keyword evidence="1" id="KW-0680">Restriction system</keyword>
<reference evidence="3" key="1">
    <citation type="journal article" date="2016" name="Genome Biol. Evol.">
        <title>Comparison of intracellular "Ca. Endomicrobium trichonymphae" genomovars illuminates the requirement and decay of defense systems against foreign DNA.</title>
        <authorList>
            <person name="Izawa K."/>
            <person name="Kuwahara H."/>
            <person name="Kihara K."/>
            <person name="Yuki M."/>
            <person name="Lo N."/>
            <person name="Ito T."/>
            <person name="Ohkuma M."/>
            <person name="Hongoh Y."/>
        </authorList>
    </citation>
    <scope>NUCLEOTIDE SEQUENCE</scope>
    <source>
        <strain evidence="3">MdDo-005</strain>
    </source>
</reference>
<dbReference type="GO" id="GO:0003677">
    <property type="term" value="F:DNA binding"/>
    <property type="evidence" value="ECO:0007669"/>
    <property type="project" value="UniProtKB-KW"/>
</dbReference>
<dbReference type="PANTHER" id="PTHR30408:SF12">
    <property type="entry name" value="TYPE I RESTRICTION ENZYME MJAVIII SPECIFICITY SUBUNIT"/>
    <property type="match status" value="1"/>
</dbReference>
<dbReference type="AlphaFoldDB" id="A0A1C9ZYF5"/>
<dbReference type="EMBL" id="LC153692">
    <property type="protein sequence ID" value="BAV59426.1"/>
    <property type="molecule type" value="Genomic_DNA"/>
</dbReference>
<dbReference type="GO" id="GO:0009307">
    <property type="term" value="P:DNA restriction-modification system"/>
    <property type="evidence" value="ECO:0007669"/>
    <property type="project" value="UniProtKB-KW"/>
</dbReference>
<dbReference type="GO" id="GO:0032259">
    <property type="term" value="P:methylation"/>
    <property type="evidence" value="ECO:0007669"/>
    <property type="project" value="UniProtKB-KW"/>
</dbReference>